<evidence type="ECO:0000256" key="4">
    <source>
        <dbReference type="ARBA" id="ARBA00023136"/>
    </source>
</evidence>
<evidence type="ECO:0000256" key="1">
    <source>
        <dbReference type="ARBA" id="ARBA00004141"/>
    </source>
</evidence>
<keyword evidence="3" id="KW-1133">Transmembrane helix</keyword>
<dbReference type="PANTHER" id="PTHR13439:SF0">
    <property type="entry name" value="TOPOISOMERASE I DAMAGE AFFECTED PROTEIN 4"/>
    <property type="match status" value="1"/>
</dbReference>
<dbReference type="InterPro" id="IPR006634">
    <property type="entry name" value="TLC-dom"/>
</dbReference>
<organism evidence="5 6">
    <name type="scientific">Tupanvirus soda lake</name>
    <dbReference type="NCBI Taxonomy" id="2126985"/>
    <lineage>
        <taxon>Viruses</taxon>
        <taxon>Varidnaviria</taxon>
        <taxon>Bamfordvirae</taxon>
        <taxon>Nucleocytoviricota</taxon>
        <taxon>Megaviricetes</taxon>
        <taxon>Imitervirales</taxon>
        <taxon>Mimiviridae</taxon>
        <taxon>Megamimivirinae</taxon>
        <taxon>Tupanvirus</taxon>
        <taxon>Tupanvirus salinum</taxon>
    </lineage>
</organism>
<accession>A0A2K9L132</accession>
<reference evidence="5 6" key="1">
    <citation type="journal article" date="2018" name="Nat. Commun.">
        <title>Tailed giant Tupanvirus possesses the most complete translational apparatus of the known virosphere.</title>
        <authorList>
            <person name="Abrahao J."/>
            <person name="Silva L."/>
            <person name="Silva L.S."/>
            <person name="Khalil J.Y.B."/>
            <person name="Rodrigues R."/>
            <person name="Arantes T."/>
            <person name="Assis F."/>
            <person name="Boratto P."/>
            <person name="Andrade M."/>
            <person name="Kroon E.G."/>
            <person name="Ribeiro B."/>
            <person name="Bergier I."/>
            <person name="Seligmann H."/>
            <person name="Ghigo E."/>
            <person name="Colson P."/>
            <person name="Levasseur A."/>
            <person name="Kroemer G."/>
            <person name="Raoult D."/>
            <person name="La Scola B."/>
        </authorList>
    </citation>
    <scope>NUCLEOTIDE SEQUENCE [LARGE SCALE GENOMIC DNA]</scope>
    <source>
        <strain evidence="5">Soda lake</strain>
    </source>
</reference>
<sequence length="88" mass="10110">MTSQSVVIAGYKLTVTDFNKCKNINDLISILDEFKIKSNLSNLIFVNRNYDSIDLDDYGIYISFNYYILPRQGTLDNKEITNVITFGI</sequence>
<dbReference type="Proteomes" id="UP000240399">
    <property type="component" value="Segment"/>
</dbReference>
<dbReference type="Pfam" id="PF03798">
    <property type="entry name" value="TRAM_LAG1_CLN8"/>
    <property type="match status" value="1"/>
</dbReference>
<proteinExistence type="predicted"/>
<dbReference type="GO" id="GO:0016020">
    <property type="term" value="C:membrane"/>
    <property type="evidence" value="ECO:0007669"/>
    <property type="project" value="UniProtKB-SubCell"/>
</dbReference>
<dbReference type="KEGG" id="vg:80518795"/>
<protein>
    <submittedName>
        <fullName evidence="5">ORFan</fullName>
    </submittedName>
</protein>
<comment type="subcellular location">
    <subcellularLocation>
        <location evidence="1">Membrane</location>
        <topology evidence="1">Multi-pass membrane protein</topology>
    </subcellularLocation>
</comment>
<dbReference type="GeneID" id="80518795"/>
<keyword evidence="6" id="KW-1185">Reference proteome</keyword>
<dbReference type="PANTHER" id="PTHR13439">
    <property type="entry name" value="CT120 PROTEIN"/>
    <property type="match status" value="1"/>
</dbReference>
<keyword evidence="2" id="KW-0812">Transmembrane</keyword>
<dbReference type="SMART" id="SM00724">
    <property type="entry name" value="TLC"/>
    <property type="match status" value="1"/>
</dbReference>
<keyword evidence="4" id="KW-0472">Membrane</keyword>
<dbReference type="EMBL" id="KY523104">
    <property type="protein sequence ID" value="AUL78186.3"/>
    <property type="molecule type" value="Genomic_DNA"/>
</dbReference>
<evidence type="ECO:0000313" key="6">
    <source>
        <dbReference type="Proteomes" id="UP000240399"/>
    </source>
</evidence>
<evidence type="ECO:0000313" key="5">
    <source>
        <dbReference type="EMBL" id="AUL78186.3"/>
    </source>
</evidence>
<dbReference type="GO" id="GO:0055088">
    <property type="term" value="P:lipid homeostasis"/>
    <property type="evidence" value="ECO:0007669"/>
    <property type="project" value="TreeGrafter"/>
</dbReference>
<evidence type="ECO:0000256" key="3">
    <source>
        <dbReference type="ARBA" id="ARBA00022989"/>
    </source>
</evidence>
<dbReference type="PROSITE" id="PS50922">
    <property type="entry name" value="TLC"/>
    <property type="match status" value="1"/>
</dbReference>
<evidence type="ECO:0000256" key="2">
    <source>
        <dbReference type="ARBA" id="ARBA00022692"/>
    </source>
</evidence>
<dbReference type="InterPro" id="IPR050846">
    <property type="entry name" value="TLCD"/>
</dbReference>
<dbReference type="RefSeq" id="YP_010782031.1">
    <property type="nucleotide sequence ID" value="NC_075039.1"/>
</dbReference>
<name>A0A2K9L132_9VIRU</name>